<protein>
    <submittedName>
        <fullName evidence="5">Glycosyltransferase</fullName>
    </submittedName>
</protein>
<accession>A0ABX2IZU8</accession>
<dbReference type="PANTHER" id="PTHR43179">
    <property type="entry name" value="RHAMNOSYLTRANSFERASE WBBL"/>
    <property type="match status" value="1"/>
</dbReference>
<dbReference type="Pfam" id="PF00535">
    <property type="entry name" value="Glycos_transf_2"/>
    <property type="match status" value="1"/>
</dbReference>
<feature type="domain" description="Glycosyltransferase 2-like" evidence="4">
    <location>
        <begin position="8"/>
        <end position="151"/>
    </location>
</feature>
<evidence type="ECO:0000256" key="3">
    <source>
        <dbReference type="ARBA" id="ARBA00022679"/>
    </source>
</evidence>
<dbReference type="InterPro" id="IPR001173">
    <property type="entry name" value="Glyco_trans_2-like"/>
</dbReference>
<dbReference type="Gene3D" id="3.90.550.10">
    <property type="entry name" value="Spore Coat Polysaccharide Biosynthesis Protein SpsA, Chain A"/>
    <property type="match status" value="1"/>
</dbReference>
<dbReference type="PANTHER" id="PTHR43179:SF12">
    <property type="entry name" value="GALACTOFURANOSYLTRANSFERASE GLFT2"/>
    <property type="match status" value="1"/>
</dbReference>
<dbReference type="RefSeq" id="WP_174139455.1">
    <property type="nucleotide sequence ID" value="NZ_JABUFE010000011.1"/>
</dbReference>
<name>A0ABX2IZU8_9RHOB</name>
<evidence type="ECO:0000313" key="5">
    <source>
        <dbReference type="EMBL" id="NSX56304.1"/>
    </source>
</evidence>
<keyword evidence="6" id="KW-1185">Reference proteome</keyword>
<keyword evidence="3" id="KW-0808">Transferase</keyword>
<dbReference type="EMBL" id="JABUFE010000011">
    <property type="protein sequence ID" value="NSX56304.1"/>
    <property type="molecule type" value="Genomic_DNA"/>
</dbReference>
<evidence type="ECO:0000259" key="4">
    <source>
        <dbReference type="Pfam" id="PF00535"/>
    </source>
</evidence>
<dbReference type="SUPFAM" id="SSF53448">
    <property type="entry name" value="Nucleotide-diphospho-sugar transferases"/>
    <property type="match status" value="1"/>
</dbReference>
<comment type="similarity">
    <text evidence="1">Belongs to the glycosyltransferase 2 family.</text>
</comment>
<gene>
    <name evidence="5" type="ORF">HRQ87_16030</name>
</gene>
<comment type="caution">
    <text evidence="5">The sequence shown here is derived from an EMBL/GenBank/DDBJ whole genome shotgun (WGS) entry which is preliminary data.</text>
</comment>
<dbReference type="Proteomes" id="UP000777935">
    <property type="component" value="Unassembled WGS sequence"/>
</dbReference>
<proteinExistence type="inferred from homology"/>
<dbReference type="CDD" id="cd00761">
    <property type="entry name" value="Glyco_tranf_GTA_type"/>
    <property type="match status" value="1"/>
</dbReference>
<reference evidence="5 6" key="1">
    <citation type="submission" date="2020-06" db="EMBL/GenBank/DDBJ databases">
        <title>Sulfitobacter algicola sp. nov., isolated from green algae.</title>
        <authorList>
            <person name="Wang C."/>
        </authorList>
    </citation>
    <scope>NUCLEOTIDE SEQUENCE [LARGE SCALE GENOMIC DNA]</scope>
    <source>
        <strain evidence="5 6">1151</strain>
    </source>
</reference>
<organism evidence="5 6">
    <name type="scientific">Parasulfitobacter algicola</name>
    <dbReference type="NCBI Taxonomy" id="2614809"/>
    <lineage>
        <taxon>Bacteria</taxon>
        <taxon>Pseudomonadati</taxon>
        <taxon>Pseudomonadota</taxon>
        <taxon>Alphaproteobacteria</taxon>
        <taxon>Rhodobacterales</taxon>
        <taxon>Roseobacteraceae</taxon>
        <taxon>Parasulfitobacter</taxon>
    </lineage>
</organism>
<sequence length="327" mass="37263">MTISRIGVGIITHRRPEMFTDLLDSFVRMQHPDGAELIFLIVENDKSKTLEATIDAFRANAGAPVIYELEQTPGIPHARNKVLDLAVRQGCDFMTFVDDDEFVDKDWLVKMIAAMQTRALDLAGGPIRQVPETHDLGYWQKRLMEVTDSALKKRHHQRLNAFKNNMDRHLNIYTHNWCVRLSAVLKYNLGFDPDFVWSGGEDTKFCNDLRNAGGMVGWVPDTCVTETVPIKRLTIRYYYKRTRDLTILGQQFKPLPRRKLALKVFKRSTEAVLATLAIPFKGPSYFLKAIRKLALSVGIAMVLVGRKSNHYKATSTQGQRLKVVSKI</sequence>
<evidence type="ECO:0000256" key="2">
    <source>
        <dbReference type="ARBA" id="ARBA00022676"/>
    </source>
</evidence>
<evidence type="ECO:0000256" key="1">
    <source>
        <dbReference type="ARBA" id="ARBA00006739"/>
    </source>
</evidence>
<evidence type="ECO:0000313" key="6">
    <source>
        <dbReference type="Proteomes" id="UP000777935"/>
    </source>
</evidence>
<keyword evidence="2" id="KW-0328">Glycosyltransferase</keyword>
<dbReference type="InterPro" id="IPR029044">
    <property type="entry name" value="Nucleotide-diphossugar_trans"/>
</dbReference>